<dbReference type="InterPro" id="IPR006660">
    <property type="entry name" value="Arsenate_reductase-like"/>
</dbReference>
<comment type="similarity">
    <text evidence="1 2">Belongs to the ArsC family.</text>
</comment>
<dbReference type="HOGENOM" id="CLU_133290_0_0_5"/>
<name>Q2RVN7_RHORT</name>
<sequence>MADVLFFEKPGCRNNTRQKALLIASGHRVEAHDIRQQPWTAETLRPYFGDKPVAQWINPAAPRVKAGEVRPEALDESEALALMVKDALLIRRPLMAVGQTKTCGFDRAAVNAWIGLIAQDPGDIETCPSQATNHRCAEEPGAA</sequence>
<dbReference type="Pfam" id="PF03960">
    <property type="entry name" value="ArsC"/>
    <property type="match status" value="1"/>
</dbReference>
<evidence type="ECO:0000313" key="4">
    <source>
        <dbReference type="Proteomes" id="UP000001929"/>
    </source>
</evidence>
<dbReference type="Gene3D" id="3.40.30.10">
    <property type="entry name" value="Glutaredoxin"/>
    <property type="match status" value="1"/>
</dbReference>
<dbReference type="PATRIC" id="fig|269796.9.peg.1062"/>
<dbReference type="NCBIfam" id="TIGR01616">
    <property type="entry name" value="nitro_assoc"/>
    <property type="match status" value="1"/>
</dbReference>
<dbReference type="InterPro" id="IPR006503">
    <property type="entry name" value="Nase-assoc"/>
</dbReference>
<dbReference type="RefSeq" id="WP_011388762.1">
    <property type="nucleotide sequence ID" value="NC_007643.1"/>
</dbReference>
<dbReference type="eggNOG" id="COG1393">
    <property type="taxonomic scope" value="Bacteria"/>
</dbReference>
<dbReference type="STRING" id="269796.Rru_A1007"/>
<dbReference type="PROSITE" id="PS51353">
    <property type="entry name" value="ARSC"/>
    <property type="match status" value="1"/>
</dbReference>
<dbReference type="CDD" id="cd03033">
    <property type="entry name" value="ArsC_15kD"/>
    <property type="match status" value="1"/>
</dbReference>
<protein>
    <submittedName>
        <fullName evidence="3">Nitrogenase-associated protein</fullName>
    </submittedName>
</protein>
<evidence type="ECO:0000256" key="2">
    <source>
        <dbReference type="PROSITE-ProRule" id="PRU01282"/>
    </source>
</evidence>
<dbReference type="SUPFAM" id="SSF52833">
    <property type="entry name" value="Thioredoxin-like"/>
    <property type="match status" value="1"/>
</dbReference>
<dbReference type="SMR" id="Q2RVN7"/>
<evidence type="ECO:0000256" key="1">
    <source>
        <dbReference type="ARBA" id="ARBA00007198"/>
    </source>
</evidence>
<dbReference type="EnsemblBacteria" id="ABC21808">
    <property type="protein sequence ID" value="ABC21808"/>
    <property type="gene ID" value="Rru_A1007"/>
</dbReference>
<dbReference type="EMBL" id="CP000230">
    <property type="protein sequence ID" value="ABC21808.1"/>
    <property type="molecule type" value="Genomic_DNA"/>
</dbReference>
<keyword evidence="4" id="KW-1185">Reference proteome</keyword>
<proteinExistence type="inferred from homology"/>
<dbReference type="KEGG" id="rru:Rru_A1007"/>
<dbReference type="AlphaFoldDB" id="Q2RVN7"/>
<accession>Q2RVN7</accession>
<organism evidence="3 4">
    <name type="scientific">Rhodospirillum rubrum (strain ATCC 11170 / ATH 1.1.1 / DSM 467 / LMG 4362 / NCIMB 8255 / S1)</name>
    <dbReference type="NCBI Taxonomy" id="269796"/>
    <lineage>
        <taxon>Bacteria</taxon>
        <taxon>Pseudomonadati</taxon>
        <taxon>Pseudomonadota</taxon>
        <taxon>Alphaproteobacteria</taxon>
        <taxon>Rhodospirillales</taxon>
        <taxon>Rhodospirillaceae</taxon>
        <taxon>Rhodospirillum</taxon>
    </lineage>
</organism>
<gene>
    <name evidence="3" type="ordered locus">Rru_A1007</name>
</gene>
<reference evidence="3 4" key="1">
    <citation type="journal article" date="2011" name="Stand. Genomic Sci.">
        <title>Complete genome sequence of Rhodospirillum rubrum type strain (S1).</title>
        <authorList>
            <person name="Munk A.C."/>
            <person name="Copeland A."/>
            <person name="Lucas S."/>
            <person name="Lapidus A."/>
            <person name="Del Rio T.G."/>
            <person name="Barry K."/>
            <person name="Detter J.C."/>
            <person name="Hammon N."/>
            <person name="Israni S."/>
            <person name="Pitluck S."/>
            <person name="Brettin T."/>
            <person name="Bruce D."/>
            <person name="Han C."/>
            <person name="Tapia R."/>
            <person name="Gilna P."/>
            <person name="Schmutz J."/>
            <person name="Larimer F."/>
            <person name="Land M."/>
            <person name="Kyrpides N.C."/>
            <person name="Mavromatis K."/>
            <person name="Richardson P."/>
            <person name="Rohde M."/>
            <person name="Goker M."/>
            <person name="Klenk H.P."/>
            <person name="Zhang Y."/>
            <person name="Roberts G.P."/>
            <person name="Reslewic S."/>
            <person name="Schwartz D.C."/>
        </authorList>
    </citation>
    <scope>NUCLEOTIDE SEQUENCE [LARGE SCALE GENOMIC DNA]</scope>
    <source>
        <strain evidence="4">ATCC 11170 / ATH 1.1.1 / DSM 467 / LMG 4362 / NCIMB 8255 / S1</strain>
    </source>
</reference>
<evidence type="ECO:0000313" key="3">
    <source>
        <dbReference type="EMBL" id="ABC21808.1"/>
    </source>
</evidence>
<dbReference type="Proteomes" id="UP000001929">
    <property type="component" value="Chromosome"/>
</dbReference>
<dbReference type="InterPro" id="IPR036249">
    <property type="entry name" value="Thioredoxin-like_sf"/>
</dbReference>
<dbReference type="PhylomeDB" id="Q2RVN7"/>